<keyword evidence="2" id="KW-0812">Transmembrane</keyword>
<dbReference type="Gene3D" id="2.40.160.50">
    <property type="entry name" value="membrane protein fhac: a member of the omp85/tpsb transporter family"/>
    <property type="match status" value="1"/>
</dbReference>
<dbReference type="GO" id="GO:0098046">
    <property type="term" value="C:type V protein secretion system complex"/>
    <property type="evidence" value="ECO:0007669"/>
    <property type="project" value="TreeGrafter"/>
</dbReference>
<dbReference type="Pfam" id="PF08479">
    <property type="entry name" value="POTRA_2"/>
    <property type="match status" value="1"/>
</dbReference>
<feature type="region of interest" description="Disordered" evidence="4">
    <location>
        <begin position="68"/>
        <end position="122"/>
    </location>
</feature>
<dbReference type="GO" id="GO:0008320">
    <property type="term" value="F:protein transmembrane transporter activity"/>
    <property type="evidence" value="ECO:0007669"/>
    <property type="project" value="TreeGrafter"/>
</dbReference>
<evidence type="ECO:0000313" key="8">
    <source>
        <dbReference type="Proteomes" id="UP000266934"/>
    </source>
</evidence>
<proteinExistence type="predicted"/>
<dbReference type="AlphaFoldDB" id="A0A348G0R9"/>
<sequence>MAGRIILPSRLRGPRTGASAQPRRQWTRPLKAAPWPAAAGAAVALLVAPPSLAAQPSLAAPVDDVAQAAGQETGQETGASSPAPAKQPGDAKSGDAKSNGAKSNGAKPETVPAAAAPQAAPAAAEMPARFDIDEYRVEGADALPQIEVEEAVYPYLGPNRSSDDVEKARAALEKAYHDKGYQTVGVSVPQQNASRGFVVLKVTENRVGRLRVKGSRYYDLAEIKRKARSVEEGKLPNFNDVTKDIVSLNQWPDRRVTPALRAGVTPGTVDVDLNVEDKHPLHGSIELNNRQSPDTTPLRLNAMVRYDNLWQLGHSLSFTYQVAPQRPADAQVFSGSYLARTETDWLNLLFYGLKSDSSVATVGGVNVVGPGQVFGGRAVMTLPSRGELFHTLSVGVDYKDFEQVISLAEGEFTSPVSYVPLVASYGATWQGEGRVTQANLTATMNLRGIGSDTEQFDVKRYNSRGNFFILHGDVSHTHDLPGGFQAFAKAQGQIADQPLVSSEQISIGGLDTVRGYLESEALGDYGGSATLELRSPDLARHFEQTLENAEGQPVKFNVINDWRFFVFSDVGRVMVKDPAAEEDDQFNLASYGVGTRFRLLEYLNGLVLVGVPLTSQQVTVAHDPRLSFRFWGEF</sequence>
<dbReference type="InterPro" id="IPR005565">
    <property type="entry name" value="Hemolysn_activator_HlyB_C"/>
</dbReference>
<evidence type="ECO:0000256" key="2">
    <source>
        <dbReference type="ARBA" id="ARBA00022692"/>
    </source>
</evidence>
<dbReference type="PANTHER" id="PTHR34597">
    <property type="entry name" value="SLR1661 PROTEIN"/>
    <property type="match status" value="1"/>
</dbReference>
<feature type="compositionally biased region" description="Polar residues" evidence="4">
    <location>
        <begin position="70"/>
        <end position="80"/>
    </location>
</feature>
<evidence type="ECO:0000256" key="3">
    <source>
        <dbReference type="ARBA" id="ARBA00023237"/>
    </source>
</evidence>
<keyword evidence="1" id="KW-0472">Membrane</keyword>
<feature type="domain" description="Haemolysin activator HlyB C-terminal" evidence="5">
    <location>
        <begin position="267"/>
        <end position="596"/>
    </location>
</feature>
<feature type="domain" description="Polypeptide-transport-associated ShlB-type" evidence="6">
    <location>
        <begin position="130"/>
        <end position="204"/>
    </location>
</feature>
<dbReference type="InterPro" id="IPR051544">
    <property type="entry name" value="TPS_OM_transporter"/>
</dbReference>
<reference evidence="7 8" key="1">
    <citation type="submission" date="2018-08" db="EMBL/GenBank/DDBJ databases">
        <title>Complete genome sequencing of Blastochloris tepida GI.</title>
        <authorList>
            <person name="Tsukatani Y."/>
            <person name="Mori H."/>
        </authorList>
    </citation>
    <scope>NUCLEOTIDE SEQUENCE [LARGE SCALE GENOMIC DNA]</scope>
    <source>
        <strain evidence="7 8">GI</strain>
    </source>
</reference>
<dbReference type="KEGG" id="blag:BLTE_18370"/>
<dbReference type="Pfam" id="PF03865">
    <property type="entry name" value="ShlB"/>
    <property type="match status" value="1"/>
</dbReference>
<protein>
    <recommendedName>
        <fullName evidence="9">Hemin-binding protein</fullName>
    </recommendedName>
</protein>
<dbReference type="GO" id="GO:0046819">
    <property type="term" value="P:protein secretion by the type V secretion system"/>
    <property type="evidence" value="ECO:0007669"/>
    <property type="project" value="TreeGrafter"/>
</dbReference>
<dbReference type="InterPro" id="IPR013686">
    <property type="entry name" value="Polypept-transport_assoc_ShlB"/>
</dbReference>
<evidence type="ECO:0000256" key="1">
    <source>
        <dbReference type="ARBA" id="ARBA00022452"/>
    </source>
</evidence>
<accession>A0A348G0R9</accession>
<dbReference type="Gene3D" id="3.10.20.310">
    <property type="entry name" value="membrane protein fhac"/>
    <property type="match status" value="1"/>
</dbReference>
<dbReference type="PANTHER" id="PTHR34597:SF6">
    <property type="entry name" value="BLR6126 PROTEIN"/>
    <property type="match status" value="1"/>
</dbReference>
<feature type="compositionally biased region" description="Low complexity" evidence="4">
    <location>
        <begin position="112"/>
        <end position="122"/>
    </location>
</feature>
<evidence type="ECO:0008006" key="9">
    <source>
        <dbReference type="Google" id="ProtNLM"/>
    </source>
</evidence>
<dbReference type="Proteomes" id="UP000266934">
    <property type="component" value="Chromosome"/>
</dbReference>
<organism evidence="7 8">
    <name type="scientific">Blastochloris tepida</name>
    <dbReference type="NCBI Taxonomy" id="2233851"/>
    <lineage>
        <taxon>Bacteria</taxon>
        <taxon>Pseudomonadati</taxon>
        <taxon>Pseudomonadota</taxon>
        <taxon>Alphaproteobacteria</taxon>
        <taxon>Hyphomicrobiales</taxon>
        <taxon>Blastochloridaceae</taxon>
        <taxon>Blastochloris</taxon>
    </lineage>
</organism>
<keyword evidence="1" id="KW-1134">Transmembrane beta strand</keyword>
<dbReference type="EMBL" id="AP018907">
    <property type="protein sequence ID" value="BBF93152.1"/>
    <property type="molecule type" value="Genomic_DNA"/>
</dbReference>
<name>A0A348G0R9_9HYPH</name>
<evidence type="ECO:0000259" key="5">
    <source>
        <dbReference type="Pfam" id="PF03865"/>
    </source>
</evidence>
<keyword evidence="3" id="KW-0998">Cell outer membrane</keyword>
<evidence type="ECO:0000256" key="4">
    <source>
        <dbReference type="SAM" id="MobiDB-lite"/>
    </source>
</evidence>
<keyword evidence="8" id="KW-1185">Reference proteome</keyword>
<gene>
    <name evidence="7" type="ORF">BLTE_18370</name>
</gene>
<evidence type="ECO:0000259" key="6">
    <source>
        <dbReference type="Pfam" id="PF08479"/>
    </source>
</evidence>
<evidence type="ECO:0000313" key="7">
    <source>
        <dbReference type="EMBL" id="BBF93152.1"/>
    </source>
</evidence>
<feature type="region of interest" description="Disordered" evidence="4">
    <location>
        <begin position="1"/>
        <end position="34"/>
    </location>
</feature>